<sequence length="625" mass="69549">MFLPAHASACAQAHTFKAENGQFTLDGKPFQVISGEMHYARIPRAYWRDRMRWAKAMGLNTITTYVFWNVHEPQPGVYDFTGNNDVAEFIREAQQEGLYVILRPGPYACAEWEFGGFPSWLLKDHSTVVRSSDPKFIEPAKRWFTRLGKELSQLQIGNGGPIILVQVENEYGSFDKDHAYMEQIHHMLVDAGFTNSQLYTADGPEKVPAGSLPELPAAINFGPGESQKGFETLKKLRPNGPFMNSEYWDGWFDHWGAKHAETNAKQQAADIDWTLRQGYSISLYMFHGGTSFGWMNGANSDGKNYEPDVTSYDYDSPLDESGRPTPKYFLLRNTIAKATGTTPPPLPTVDSAIPVPSFTLTQSASLWDNLPKHTHSEQPLSMEDLDQAYGYILYQTTLSGPANGDLVLDQLHDYAKIYLDGKLMGTLDRRLNQNSLPLNVTGQSARLDILIENTARVNFTKVIRGERKGITKEVTLAGKPVTGWDIYPLPMLSPQSLTYSGAACTGPCFYRATFNVDKPADTFLDTSAFTKGQVWINGHALGRVWNIGPQKTLYLPGPWLKSGANEVIVFDLESAPGRSLQGLDQPILNAAIRSNLSVWKSSTSCSPKRAIRQQKISINSPPSKC</sequence>
<dbReference type="FunFam" id="3.20.20.80:FF:000017">
    <property type="entry name" value="Beta-galactosidase"/>
    <property type="match status" value="1"/>
</dbReference>
<keyword evidence="3 7" id="KW-0378">Hydrolase</keyword>
<keyword evidence="13" id="KW-1185">Reference proteome</keyword>
<dbReference type="Gene3D" id="3.20.20.80">
    <property type="entry name" value="Glycosidases"/>
    <property type="match status" value="1"/>
</dbReference>
<evidence type="ECO:0000259" key="10">
    <source>
        <dbReference type="Pfam" id="PF21317"/>
    </source>
</evidence>
<evidence type="ECO:0000256" key="7">
    <source>
        <dbReference type="RuleBase" id="RU000675"/>
    </source>
</evidence>
<dbReference type="InterPro" id="IPR019801">
    <property type="entry name" value="Glyco_hydro_35_CS"/>
</dbReference>
<organism evidence="12 13">
    <name type="scientific">Alloacidobacterium dinghuense</name>
    <dbReference type="NCBI Taxonomy" id="2763107"/>
    <lineage>
        <taxon>Bacteria</taxon>
        <taxon>Pseudomonadati</taxon>
        <taxon>Acidobacteriota</taxon>
        <taxon>Terriglobia</taxon>
        <taxon>Terriglobales</taxon>
        <taxon>Acidobacteriaceae</taxon>
        <taxon>Alloacidobacterium</taxon>
    </lineage>
</organism>
<dbReference type="PRINTS" id="PR00742">
    <property type="entry name" value="GLHYDRLASE35"/>
</dbReference>
<dbReference type="AlphaFoldDB" id="A0A7G8BRD3"/>
<dbReference type="InterPro" id="IPR001944">
    <property type="entry name" value="Glycoside_Hdrlase_35"/>
</dbReference>
<protein>
    <recommendedName>
        <fullName evidence="7">Beta-galactosidase</fullName>
        <ecNumber evidence="7">3.2.1.23</ecNumber>
    </recommendedName>
</protein>
<feature type="active site" description="Proton donor" evidence="6">
    <location>
        <position position="170"/>
    </location>
</feature>
<dbReference type="SUPFAM" id="SSF49785">
    <property type="entry name" value="Galactose-binding domain-like"/>
    <property type="match status" value="1"/>
</dbReference>
<keyword evidence="2" id="KW-0732">Signal</keyword>
<proteinExistence type="inferred from homology"/>
<evidence type="ECO:0000256" key="3">
    <source>
        <dbReference type="ARBA" id="ARBA00022801"/>
    </source>
</evidence>
<dbReference type="InterPro" id="IPR048912">
    <property type="entry name" value="BetaGal1-like_ABD1"/>
</dbReference>
<dbReference type="PIRSF" id="PIRSF006336">
    <property type="entry name" value="B-gal"/>
    <property type="match status" value="1"/>
</dbReference>
<name>A0A7G8BRD3_9BACT</name>
<gene>
    <name evidence="12" type="ORF">H7849_21075</name>
</gene>
<dbReference type="EMBL" id="CP060394">
    <property type="protein sequence ID" value="QNI35103.1"/>
    <property type="molecule type" value="Genomic_DNA"/>
</dbReference>
<dbReference type="Gene3D" id="2.60.120.260">
    <property type="entry name" value="Galactose-binding domain-like"/>
    <property type="match status" value="2"/>
</dbReference>
<evidence type="ECO:0000256" key="6">
    <source>
        <dbReference type="PIRSR" id="PIRSR006336-1"/>
    </source>
</evidence>
<dbReference type="EC" id="3.2.1.23" evidence="7"/>
<comment type="similarity">
    <text evidence="1 8">Belongs to the glycosyl hydrolase 35 family.</text>
</comment>
<dbReference type="InterPro" id="IPR008979">
    <property type="entry name" value="Galactose-bd-like_sf"/>
</dbReference>
<keyword evidence="5 7" id="KW-0326">Glycosidase</keyword>
<accession>A0A7G8BRD3</accession>
<dbReference type="KEGG" id="adin:H7849_21075"/>
<feature type="domain" description="Glycoside hydrolase 35 catalytic" evidence="9">
    <location>
        <begin position="22"/>
        <end position="336"/>
    </location>
</feature>
<evidence type="ECO:0000256" key="1">
    <source>
        <dbReference type="ARBA" id="ARBA00009809"/>
    </source>
</evidence>
<reference evidence="12 13" key="1">
    <citation type="submission" date="2020-08" db="EMBL/GenBank/DDBJ databases">
        <title>Edaphobacter telluris sp. nov. and Acidobacterium dinghuensis sp. nov., two acidobacteria isolated from forest soil.</title>
        <authorList>
            <person name="Fu J."/>
            <person name="Qiu L."/>
        </authorList>
    </citation>
    <scope>NUCLEOTIDE SEQUENCE [LARGE SCALE GENOMIC DNA]</scope>
    <source>
        <strain evidence="12">4Y35</strain>
    </source>
</reference>
<evidence type="ECO:0000259" key="9">
    <source>
        <dbReference type="Pfam" id="PF01301"/>
    </source>
</evidence>
<evidence type="ECO:0000256" key="5">
    <source>
        <dbReference type="ARBA" id="ARBA00023295"/>
    </source>
</evidence>
<comment type="catalytic activity">
    <reaction evidence="7">
        <text>Hydrolysis of terminal non-reducing beta-D-galactose residues in beta-D-galactosides.</text>
        <dbReference type="EC" id="3.2.1.23"/>
    </reaction>
</comment>
<evidence type="ECO:0000256" key="8">
    <source>
        <dbReference type="RuleBase" id="RU003679"/>
    </source>
</evidence>
<keyword evidence="4" id="KW-0325">Glycoprotein</keyword>
<evidence type="ECO:0000259" key="11">
    <source>
        <dbReference type="Pfam" id="PF21467"/>
    </source>
</evidence>
<dbReference type="Pfam" id="PF21467">
    <property type="entry name" value="BetaGal_gal-bd"/>
    <property type="match status" value="1"/>
</dbReference>
<feature type="active site" description="Nucleophile" evidence="6">
    <location>
        <position position="246"/>
    </location>
</feature>
<feature type="domain" description="Beta-galactosidase galactose-binding" evidence="11">
    <location>
        <begin position="507"/>
        <end position="565"/>
    </location>
</feature>
<evidence type="ECO:0000256" key="4">
    <source>
        <dbReference type="ARBA" id="ARBA00023180"/>
    </source>
</evidence>
<feature type="domain" description="Beta-galactosidase 1-like first all-beta" evidence="10">
    <location>
        <begin position="379"/>
        <end position="490"/>
    </location>
</feature>
<dbReference type="GO" id="GO:0004565">
    <property type="term" value="F:beta-galactosidase activity"/>
    <property type="evidence" value="ECO:0007669"/>
    <property type="project" value="UniProtKB-EC"/>
</dbReference>
<dbReference type="InterPro" id="IPR026283">
    <property type="entry name" value="B-gal_1-like"/>
</dbReference>
<dbReference type="InterPro" id="IPR031330">
    <property type="entry name" value="Gly_Hdrlase_35_cat"/>
</dbReference>
<dbReference type="PANTHER" id="PTHR23421">
    <property type="entry name" value="BETA-GALACTOSIDASE RELATED"/>
    <property type="match status" value="1"/>
</dbReference>
<evidence type="ECO:0000313" key="12">
    <source>
        <dbReference type="EMBL" id="QNI35103.1"/>
    </source>
</evidence>
<dbReference type="PROSITE" id="PS01182">
    <property type="entry name" value="GLYCOSYL_HYDROL_F35"/>
    <property type="match status" value="1"/>
</dbReference>
<dbReference type="InterPro" id="IPR048913">
    <property type="entry name" value="BetaGal_gal-bd"/>
</dbReference>
<dbReference type="Pfam" id="PF01301">
    <property type="entry name" value="Glyco_hydro_35"/>
    <property type="match status" value="1"/>
</dbReference>
<dbReference type="Pfam" id="PF21317">
    <property type="entry name" value="BetaGal_ABD_1"/>
    <property type="match status" value="1"/>
</dbReference>
<evidence type="ECO:0000256" key="2">
    <source>
        <dbReference type="ARBA" id="ARBA00022729"/>
    </source>
</evidence>
<dbReference type="Proteomes" id="UP000515312">
    <property type="component" value="Chromosome"/>
</dbReference>
<evidence type="ECO:0000313" key="13">
    <source>
        <dbReference type="Proteomes" id="UP000515312"/>
    </source>
</evidence>
<dbReference type="InterPro" id="IPR017853">
    <property type="entry name" value="GH"/>
</dbReference>
<dbReference type="GO" id="GO:0005975">
    <property type="term" value="P:carbohydrate metabolic process"/>
    <property type="evidence" value="ECO:0007669"/>
    <property type="project" value="InterPro"/>
</dbReference>
<dbReference type="SUPFAM" id="SSF51445">
    <property type="entry name" value="(Trans)glycosidases"/>
    <property type="match status" value="1"/>
</dbReference>